<dbReference type="Proteomes" id="UP000052991">
    <property type="component" value="Unassembled WGS sequence"/>
</dbReference>
<sequence>MTEHFITLSTTEPNNYVGLLKMRQGDINTQTIQATITANGQLFKFDGLSVFFNAVLPNGNVIRDKVTEVDYINSKLNYVVANSFLQEVAQVTAWFSFENGNKTIDSTKNFQYSVIGGWKECIPQGNYIYELSEIQREIEEIIKNKDFTSLISKISSLETDVNNQSQKLAQKAEQTTANNLQSQVTNLVVNSGNANAEVSQAHGSSTGANFLTLKGHLDDIETSIFKFVDRKHLFDWVVGSLTNGVVQTEVKYRIVTNSVQYAEKALTLKVTDYASYNFGVHTYSYANETYTFLADSGWILSDYIIPAGTYFRLVVKKVGDTTSVLTDPRSTNLFNSLTIRYDGDLQSIKDIHDNVSSLRFLFKEFTQDELQRKHIADGVETISTTRVSTIGYITGGQNIRLISFDPTYKFLIVEYSMDGTYQKVFQGWTFSTDSSFDLTADKKYKLLFGRDIEGVAQNITLNNILENYVQKDDSKETLLEKSLKPRMDQIDAIYDMKFIFDAFPKIDFRPYHIDGQGVEIKSVVRVSTSGFISGGQTLSITSMDSSYKHHVIAYNLDGTFIGSLFKDWSYATSATYKLSSDKKYRLLFGKGDANEIITPQNVVDNIFKVSSAKSDKLKKAISLTGYVSDGKFKPNPKYYSFAHQGLNTSIPNQTYPAYLAAAEAGFNAFECDIKLTSDNVIVLLHDDTIDSMTDGTGYVKDFTYDQLLTYSFNNGKGRQWDDTKILRFDELLLLAKKWGVYLCVDHMSNADTDEKLQLVFDEVIKYGMQDMVMWSGINPYQASWIRSKHKKAILDFPSYWIDHTDDLTTYLTDGEVLISYQYGVDNGSFDLNKITSARLQGFKIAGWTIDDPTIYAQWYPHLDGMFSNKLSIRDMP</sequence>
<dbReference type="PROSITE" id="PS51704">
    <property type="entry name" value="GP_PDE"/>
    <property type="match status" value="1"/>
</dbReference>
<evidence type="ECO:0000313" key="3">
    <source>
        <dbReference type="Proteomes" id="UP000052991"/>
    </source>
</evidence>
<dbReference type="PANTHER" id="PTHR46211">
    <property type="entry name" value="GLYCEROPHOSPHORYL DIESTER PHOSPHODIESTERASE"/>
    <property type="match status" value="1"/>
</dbReference>
<dbReference type="InterPro" id="IPR018913">
    <property type="entry name" value="BppU_N"/>
</dbReference>
<gene>
    <name evidence="2" type="ORF">N42_2074</name>
</gene>
<dbReference type="Pfam" id="PF03009">
    <property type="entry name" value="GDPD"/>
    <property type="match status" value="1"/>
</dbReference>
<dbReference type="Gene3D" id="2.60.40.3350">
    <property type="match status" value="1"/>
</dbReference>
<accession>A0A0V8EIY2</accession>
<dbReference type="Gene3D" id="3.20.20.190">
    <property type="entry name" value="Phosphatidylinositol (PI) phosphodiesterase"/>
    <property type="match status" value="1"/>
</dbReference>
<dbReference type="Pfam" id="PF10651">
    <property type="entry name" value="BppU_N"/>
    <property type="match status" value="1"/>
</dbReference>
<dbReference type="InterPro" id="IPR030395">
    <property type="entry name" value="GP_PDE_dom"/>
</dbReference>
<dbReference type="AlphaFoldDB" id="A0A0V8EIY2"/>
<reference evidence="3" key="1">
    <citation type="submission" date="2015-10" db="EMBL/GenBank/DDBJ databases">
        <title>Draft Genome Sequences of 11 Lactococcus lactis subspecies cremoris strains.</title>
        <authorList>
            <person name="Wels M."/>
            <person name="Backus L."/>
            <person name="Boekhorst J."/>
            <person name="Dijkstra A."/>
            <person name="Beerthuizen M."/>
            <person name="Kelly W."/>
            <person name="Siezen R."/>
            <person name="Bachmann H."/>
            <person name="Van Hijum S."/>
        </authorList>
    </citation>
    <scope>NUCLEOTIDE SEQUENCE [LARGE SCALE GENOMIC DNA]</scope>
    <source>
        <strain evidence="3">N42</strain>
    </source>
</reference>
<name>A0A0V8EIY2_LACLL</name>
<dbReference type="SUPFAM" id="SSF51695">
    <property type="entry name" value="PLC-like phosphodiesterases"/>
    <property type="match status" value="1"/>
</dbReference>
<evidence type="ECO:0000313" key="2">
    <source>
        <dbReference type="EMBL" id="KSU25579.1"/>
    </source>
</evidence>
<dbReference type="GO" id="GO:0008081">
    <property type="term" value="F:phosphoric diester hydrolase activity"/>
    <property type="evidence" value="ECO:0007669"/>
    <property type="project" value="InterPro"/>
</dbReference>
<protein>
    <submittedName>
        <fullName evidence="2">Phage capsid and scaffold</fullName>
    </submittedName>
</protein>
<feature type="domain" description="GP-PDE" evidence="1">
    <location>
        <begin position="638"/>
        <end position="876"/>
    </location>
</feature>
<proteinExistence type="predicted"/>
<evidence type="ECO:0000259" key="1">
    <source>
        <dbReference type="PROSITE" id="PS51704"/>
    </source>
</evidence>
<dbReference type="RefSeq" id="WP_058213199.1">
    <property type="nucleotide sequence ID" value="NZ_JABRBQ010000003.1"/>
</dbReference>
<organism evidence="2 3">
    <name type="scientific">Lactococcus lactis subsp. lactis</name>
    <name type="common">Streptococcus lactis</name>
    <dbReference type="NCBI Taxonomy" id="1360"/>
    <lineage>
        <taxon>Bacteria</taxon>
        <taxon>Bacillati</taxon>
        <taxon>Bacillota</taxon>
        <taxon>Bacilli</taxon>
        <taxon>Lactobacillales</taxon>
        <taxon>Streptococcaceae</taxon>
        <taxon>Lactococcus</taxon>
    </lineage>
</organism>
<dbReference type="PATRIC" id="fig|1360.116.peg.1878"/>
<comment type="caution">
    <text evidence="2">The sequence shown here is derived from an EMBL/GenBank/DDBJ whole genome shotgun (WGS) entry which is preliminary data.</text>
</comment>
<dbReference type="GO" id="GO:0006629">
    <property type="term" value="P:lipid metabolic process"/>
    <property type="evidence" value="ECO:0007669"/>
    <property type="project" value="InterPro"/>
</dbReference>
<dbReference type="PANTHER" id="PTHR46211:SF1">
    <property type="entry name" value="GLYCEROPHOSPHODIESTER PHOSPHODIESTERASE, CYTOPLASMIC"/>
    <property type="match status" value="1"/>
</dbReference>
<dbReference type="EMBL" id="LKLW01000121">
    <property type="protein sequence ID" value="KSU25579.1"/>
    <property type="molecule type" value="Genomic_DNA"/>
</dbReference>
<dbReference type="InterPro" id="IPR017946">
    <property type="entry name" value="PLC-like_Pdiesterase_TIM-brl"/>
</dbReference>